<dbReference type="SUPFAM" id="SSF54001">
    <property type="entry name" value="Cysteine proteinases"/>
    <property type="match status" value="1"/>
</dbReference>
<feature type="domain" description="Peptidase C51" evidence="4">
    <location>
        <begin position="45"/>
        <end position="172"/>
    </location>
</feature>
<keyword evidence="3" id="KW-0732">Signal</keyword>
<sequence>MRIARVLRRRFVLLAVLAMALAGLAVPPANAVSTTLCTGYQGCASIGRGDGGYAANSGTRYWGMDPGHNCTNYAAYRLINNGADASYLRGHGDAYQWGHRARQYGVAVNGTPAVGSIAWWDRNSNGSGAYGHVACVEEVGPGYVIISEDNYGGNFHWKKLTPGGYYPTGFIHFKDVVAPPLALNPPGMITALAHGSRVNLSWSAAAGASDYQVYRDGALLATVGGTGHLDAQVSPGQSYNYAVVARNSAGTSPPSTKRVSTNQNAADRAYLSSKDGPAQCGRAGAQHHQALVCTMRTATGWSSASTGAGDWGYLADRTWLSNADGSVSYCRRVGDGGRVMCDRFDGFTWSSTTSPQIDAGYPENRGVLATKDGPALCGRAGGDTYQALVCTVLTSSGWRSVTSGGGDWGYAADRSWLVNLDGTVSYCGRVGDGGRVRCDRFDGTAWSSSTSPQTDVGYPDNRTYLATKDGPALCGRAGDPNHQALVCTVSTPNGWVSVTSGRGDWGYGDRAWLTNTDGTVSYCRRVGDGGRVMCDRFDGATWTSSTSPQVDTAYPDNRAYLSTKDGPALCGRAGAESYQSLVCTVLTPNGWRSVGTGHGDWGYASDRAWLTNKDGTVSYCRRVGAGSNVLCDRFDGTTWTSVVSPAVDAGYPDTFA</sequence>
<name>A0A1H9F664_9PSEU</name>
<dbReference type="InterPro" id="IPR013783">
    <property type="entry name" value="Ig-like_fold"/>
</dbReference>
<dbReference type="InterPro" id="IPR038765">
    <property type="entry name" value="Papain-like_cys_pep_sf"/>
</dbReference>
<dbReference type="Gene3D" id="2.60.40.10">
    <property type="entry name" value="Immunoglobulins"/>
    <property type="match status" value="1"/>
</dbReference>
<dbReference type="Gene3D" id="3.90.1720.10">
    <property type="entry name" value="endopeptidase domain like (from Nostoc punctiforme)"/>
    <property type="match status" value="1"/>
</dbReference>
<reference evidence="6" key="1">
    <citation type="submission" date="2016-10" db="EMBL/GenBank/DDBJ databases">
        <authorList>
            <person name="Varghese N."/>
            <person name="Submissions S."/>
        </authorList>
    </citation>
    <scope>NUCLEOTIDE SEQUENCE [LARGE SCALE GENOMIC DNA]</scope>
    <source>
        <strain evidence="6">DSM 44437</strain>
    </source>
</reference>
<keyword evidence="2" id="KW-0624">Polysaccharide degradation</keyword>
<evidence type="ECO:0000313" key="6">
    <source>
        <dbReference type="Proteomes" id="UP000199503"/>
    </source>
</evidence>
<dbReference type="PROSITE" id="PS51318">
    <property type="entry name" value="TAT"/>
    <property type="match status" value="1"/>
</dbReference>
<dbReference type="InterPro" id="IPR036116">
    <property type="entry name" value="FN3_sf"/>
</dbReference>
<dbReference type="InterPro" id="IPR006311">
    <property type="entry name" value="TAT_signal"/>
</dbReference>
<dbReference type="SUPFAM" id="SSF49265">
    <property type="entry name" value="Fibronectin type III"/>
    <property type="match status" value="1"/>
</dbReference>
<keyword evidence="1" id="KW-0378">Hydrolase</keyword>
<proteinExistence type="predicted"/>
<evidence type="ECO:0000256" key="1">
    <source>
        <dbReference type="ARBA" id="ARBA00023295"/>
    </source>
</evidence>
<dbReference type="STRING" id="65499.SAMN04488000_102530"/>
<dbReference type="Proteomes" id="UP000199503">
    <property type="component" value="Unassembled WGS sequence"/>
</dbReference>
<dbReference type="PROSITE" id="PS50911">
    <property type="entry name" value="CHAP"/>
    <property type="match status" value="1"/>
</dbReference>
<dbReference type="GO" id="GO:0000272">
    <property type="term" value="P:polysaccharide catabolic process"/>
    <property type="evidence" value="ECO:0007669"/>
    <property type="project" value="UniProtKB-KW"/>
</dbReference>
<evidence type="ECO:0000259" key="4">
    <source>
        <dbReference type="PROSITE" id="PS50911"/>
    </source>
</evidence>
<feature type="chain" id="PRO_5011514449" evidence="3">
    <location>
        <begin position="32"/>
        <end position="656"/>
    </location>
</feature>
<dbReference type="Pfam" id="PF05257">
    <property type="entry name" value="CHAP"/>
    <property type="match status" value="1"/>
</dbReference>
<dbReference type="CDD" id="cd00063">
    <property type="entry name" value="FN3"/>
    <property type="match status" value="1"/>
</dbReference>
<dbReference type="EMBL" id="FOFV01000002">
    <property type="protein sequence ID" value="SEQ32758.1"/>
    <property type="molecule type" value="Genomic_DNA"/>
</dbReference>
<dbReference type="InterPro" id="IPR003961">
    <property type="entry name" value="FN3_dom"/>
</dbReference>
<dbReference type="GO" id="GO:0016798">
    <property type="term" value="F:hydrolase activity, acting on glycosyl bonds"/>
    <property type="evidence" value="ECO:0007669"/>
    <property type="project" value="UniProtKB-KW"/>
</dbReference>
<protein>
    <submittedName>
        <fullName evidence="5">CHAP domain-containing protein</fullName>
    </submittedName>
</protein>
<keyword evidence="2" id="KW-0119">Carbohydrate metabolism</keyword>
<keyword evidence="1" id="KW-0326">Glycosidase</keyword>
<evidence type="ECO:0000256" key="3">
    <source>
        <dbReference type="SAM" id="SignalP"/>
    </source>
</evidence>
<dbReference type="AlphaFoldDB" id="A0A1H9F664"/>
<accession>A0A1H9F664</accession>
<dbReference type="OrthoDB" id="2677885at2"/>
<evidence type="ECO:0000256" key="2">
    <source>
        <dbReference type="ARBA" id="ARBA00023326"/>
    </source>
</evidence>
<evidence type="ECO:0000313" key="5">
    <source>
        <dbReference type="EMBL" id="SEQ32758.1"/>
    </source>
</evidence>
<dbReference type="InterPro" id="IPR007921">
    <property type="entry name" value="CHAP_dom"/>
</dbReference>
<gene>
    <name evidence="5" type="ORF">SAMN04488000_102530</name>
</gene>
<keyword evidence="6" id="KW-1185">Reference proteome</keyword>
<feature type="signal peptide" evidence="3">
    <location>
        <begin position="1"/>
        <end position="31"/>
    </location>
</feature>
<organism evidence="5 6">
    <name type="scientific">Lentzea albida</name>
    <dbReference type="NCBI Taxonomy" id="65499"/>
    <lineage>
        <taxon>Bacteria</taxon>
        <taxon>Bacillati</taxon>
        <taxon>Actinomycetota</taxon>
        <taxon>Actinomycetes</taxon>
        <taxon>Pseudonocardiales</taxon>
        <taxon>Pseudonocardiaceae</taxon>
        <taxon>Lentzea</taxon>
    </lineage>
</organism>